<dbReference type="Pfam" id="PF00353">
    <property type="entry name" value="HemolysinCabind"/>
    <property type="match status" value="3"/>
</dbReference>
<dbReference type="AlphaFoldDB" id="A0A918TFR3"/>
<organism evidence="1 2">
    <name type="scientific">Neogemmobacter tilapiae</name>
    <dbReference type="NCBI Taxonomy" id="875041"/>
    <lineage>
        <taxon>Bacteria</taxon>
        <taxon>Pseudomonadati</taxon>
        <taxon>Pseudomonadota</taxon>
        <taxon>Alphaproteobacteria</taxon>
        <taxon>Rhodobacterales</taxon>
        <taxon>Paracoccaceae</taxon>
        <taxon>Neogemmobacter</taxon>
    </lineage>
</organism>
<dbReference type="Gene3D" id="2.150.10.10">
    <property type="entry name" value="Serralysin-like metalloprotease, C-terminal"/>
    <property type="match status" value="2"/>
</dbReference>
<comment type="caution">
    <text evidence="1">The sequence shown here is derived from an EMBL/GenBank/DDBJ whole genome shotgun (WGS) entry which is preliminary data.</text>
</comment>
<protein>
    <submittedName>
        <fullName evidence="1">Hemolysin</fullName>
    </submittedName>
</protein>
<reference evidence="1" key="1">
    <citation type="journal article" date="2014" name="Int. J. Syst. Evol. Microbiol.">
        <title>Complete genome sequence of Corynebacterium casei LMG S-19264T (=DSM 44701T), isolated from a smear-ripened cheese.</title>
        <authorList>
            <consortium name="US DOE Joint Genome Institute (JGI-PGF)"/>
            <person name="Walter F."/>
            <person name="Albersmeier A."/>
            <person name="Kalinowski J."/>
            <person name="Ruckert C."/>
        </authorList>
    </citation>
    <scope>NUCLEOTIDE SEQUENCE</scope>
    <source>
        <strain evidence="1">KCTC 23310</strain>
    </source>
</reference>
<dbReference type="Proteomes" id="UP000638981">
    <property type="component" value="Unassembled WGS sequence"/>
</dbReference>
<keyword evidence="2" id="KW-1185">Reference proteome</keyword>
<dbReference type="PRINTS" id="PR00313">
    <property type="entry name" value="CABNDNGRPT"/>
</dbReference>
<dbReference type="EMBL" id="BMYJ01000001">
    <property type="protein sequence ID" value="GHC46359.1"/>
    <property type="molecule type" value="Genomic_DNA"/>
</dbReference>
<evidence type="ECO:0000313" key="2">
    <source>
        <dbReference type="Proteomes" id="UP000638981"/>
    </source>
</evidence>
<name>A0A918TFR3_9RHOB</name>
<dbReference type="InterPro" id="IPR001343">
    <property type="entry name" value="Hemolysn_Ca-bd"/>
</dbReference>
<evidence type="ECO:0000313" key="1">
    <source>
        <dbReference type="EMBL" id="GHC46359.1"/>
    </source>
</evidence>
<reference evidence="1" key="2">
    <citation type="submission" date="2020-09" db="EMBL/GenBank/DDBJ databases">
        <authorList>
            <person name="Sun Q."/>
            <person name="Kim S."/>
        </authorList>
    </citation>
    <scope>NUCLEOTIDE SEQUENCE</scope>
    <source>
        <strain evidence="1">KCTC 23310</strain>
    </source>
</reference>
<proteinExistence type="predicted"/>
<gene>
    <name evidence="1" type="ORF">GCM10007315_05050</name>
</gene>
<accession>A0A918TFR3</accession>
<dbReference type="RefSeq" id="WP_189410008.1">
    <property type="nucleotide sequence ID" value="NZ_BMYJ01000001.1"/>
</dbReference>
<dbReference type="SUPFAM" id="SSF51120">
    <property type="entry name" value="beta-Roll"/>
    <property type="match status" value="2"/>
</dbReference>
<sequence>MTRTLRLTAGNDQFTQGLSPSNVEIRIFALAGNDEIHLNRSDDFGGGNFVDAGTGKDFVQSFAENGSLIKLGDGNDTYVGRGFGSFSTEIGDRVLGGGGNDTFAFETFKSTYEGGAGNDIFHSVGWQNFISGGAGNDTVSYAPRIDDSAQGNSAVTINLTTQQVQTGGARIESLSSIENAIGSGRGDILIGSAGANRLTGAGGLDALEGGAGADHFVYVKASDATIGNVAEQIVDFSRAQGDKIDLAQMDAKAGVSGNQAFAFIGTAAFNGTKGQLRFETNATNQMLVQGDIDGDGNADFQFLVDGVSAMQRGDFVL</sequence>
<dbReference type="GO" id="GO:0005509">
    <property type="term" value="F:calcium ion binding"/>
    <property type="evidence" value="ECO:0007669"/>
    <property type="project" value="InterPro"/>
</dbReference>
<dbReference type="InterPro" id="IPR011049">
    <property type="entry name" value="Serralysin-like_metalloprot_C"/>
</dbReference>